<name>A0A0D0ZTC1_CLOBO</name>
<proteinExistence type="predicted"/>
<accession>A0A0D0ZTC1</accession>
<feature type="domain" description="Phage neck terminator protein gp12-like" evidence="1">
    <location>
        <begin position="10"/>
        <end position="180"/>
    </location>
</feature>
<dbReference type="EMBL" id="JXSU01000008">
    <property type="protein sequence ID" value="KIS22018.1"/>
    <property type="molecule type" value="Genomic_DNA"/>
</dbReference>
<dbReference type="Proteomes" id="UP000032250">
    <property type="component" value="Unassembled WGS sequence"/>
</dbReference>
<dbReference type="RefSeq" id="WP_043032490.1">
    <property type="nucleotide sequence ID" value="NZ_JXSU01000008.1"/>
</dbReference>
<dbReference type="PATRIC" id="fig|1379739.3.peg.3621"/>
<evidence type="ECO:0000259" key="1">
    <source>
        <dbReference type="Pfam" id="PF23961"/>
    </source>
</evidence>
<sequence>MADQVLKLKEIEDFFFEITCEMLSIDFQKEENQDKVRIAWQTEGAPAWAIDEDVIYLRITPQDDKMARQQNIILNPDEEDKAYAKKQTGYTRVHKVNWTLYGPNSYDNADVIRHLLFDYDYMQKFKEKNLFLITDVPMPTRLPEYYNGQWWERTDFSATFNEAVIRENKVPYINSTDIRIIPNR</sequence>
<dbReference type="HOGENOM" id="CLU_1465779_0_0_9"/>
<reference evidence="2 3" key="1">
    <citation type="submission" date="2014-06" db="EMBL/GenBank/DDBJ databases">
        <title>Genome characterization of distinct group I Clostridium botulinum lineages.</title>
        <authorList>
            <person name="Giordani F."/>
            <person name="Anselmo A."/>
            <person name="Fillo S."/>
            <person name="Palozzi A.M."/>
            <person name="Fortunato A."/>
            <person name="Gentile B."/>
            <person name="Ciammaruconi A."/>
            <person name="Anniballi F."/>
            <person name="De Medici D."/>
            <person name="Lista F."/>
        </authorList>
    </citation>
    <scope>NUCLEOTIDE SEQUENCE [LARGE SCALE GENOMIC DNA]</scope>
    <source>
        <strain evidence="2 3">B2 450</strain>
    </source>
</reference>
<organism evidence="2 3">
    <name type="scientific">Clostridium botulinum B2 450</name>
    <dbReference type="NCBI Taxonomy" id="1379739"/>
    <lineage>
        <taxon>Bacteria</taxon>
        <taxon>Bacillati</taxon>
        <taxon>Bacillota</taxon>
        <taxon>Clostridia</taxon>
        <taxon>Eubacteriales</taxon>
        <taxon>Clostridiaceae</taxon>
        <taxon>Clostridium</taxon>
    </lineage>
</organism>
<evidence type="ECO:0000313" key="2">
    <source>
        <dbReference type="EMBL" id="KIS22018.1"/>
    </source>
</evidence>
<dbReference type="AlphaFoldDB" id="A0A0D0ZTC1"/>
<comment type="caution">
    <text evidence="2">The sequence shown here is derived from an EMBL/GenBank/DDBJ whole genome shotgun (WGS) entry which is preliminary data.</text>
</comment>
<dbReference type="OrthoDB" id="2658408at2"/>
<dbReference type="Pfam" id="PF23961">
    <property type="entry name" value="Phage_tail_terminator_9"/>
    <property type="match status" value="1"/>
</dbReference>
<evidence type="ECO:0000313" key="3">
    <source>
        <dbReference type="Proteomes" id="UP000032250"/>
    </source>
</evidence>
<protein>
    <recommendedName>
        <fullName evidence="1">Phage neck terminator protein gp12-like domain-containing protein</fullName>
    </recommendedName>
</protein>
<gene>
    <name evidence="2" type="ORF">N495_16135</name>
</gene>
<dbReference type="InterPro" id="IPR057087">
    <property type="entry name" value="Gp12-like"/>
</dbReference>